<proteinExistence type="predicted"/>
<dbReference type="AlphaFoldDB" id="A0A7R8X9N8"/>
<accession>A0A7R8X9N8</accession>
<sequence length="284" mass="32675">MKDILRTLLHVKEYLKPKLFLQNDNRTKENENKYLCALAHLLVEEGIFEEVIFNFHPVGHTHEDIDQLFSSVDHYLRVRDTCTVNDLMTCLLEIRRRGRPENLYAEEFNAVRNFKTVIQDHFPRNFRGQTKPHSFRFRKSKGITQMHFRLHAGEAWCPNEHDIQYMRECLGPDLGYVCLQTTPALNAFGVLVPPDWNAAGLEVVRASIQKDGCPHHRGLCLKTKSTLGVCFLQTLSNPWVSRPFGKVLKSGRKMAAGSYEADHPVDEDWAPLILQFSAKGVFVK</sequence>
<keyword evidence="3" id="KW-1185">Reference proteome</keyword>
<dbReference type="OrthoDB" id="6776127at2759"/>
<evidence type="ECO:0000313" key="2">
    <source>
        <dbReference type="EMBL" id="CAD7246646.1"/>
    </source>
</evidence>
<evidence type="ECO:0000313" key="3">
    <source>
        <dbReference type="Proteomes" id="UP000677054"/>
    </source>
</evidence>
<dbReference type="EMBL" id="LR900713">
    <property type="protein sequence ID" value="CAD7246646.1"/>
    <property type="molecule type" value="Genomic_DNA"/>
</dbReference>
<name>A0A7R8X9N8_9CRUS</name>
<dbReference type="PANTHER" id="PTHR33153:SF3">
    <property type="entry name" value="TRAFFICKING PROTEIN PARTICLE COMPLEX SUBUNIT 11 DOMAIN-CONTAINING PROTEIN"/>
    <property type="match status" value="1"/>
</dbReference>
<dbReference type="PANTHER" id="PTHR33153">
    <property type="entry name" value="MYND-TYPE DOMAIN-CONTAINING PROTEIN"/>
    <property type="match status" value="1"/>
</dbReference>
<gene>
    <name evidence="2" type="ORF">DSTB1V02_LOCUS6493</name>
</gene>
<dbReference type="InterPro" id="IPR057191">
    <property type="entry name" value="DUF7869"/>
</dbReference>
<dbReference type="EMBL" id="CAJPEV010001196">
    <property type="protein sequence ID" value="CAG0891300.1"/>
    <property type="molecule type" value="Genomic_DNA"/>
</dbReference>
<reference evidence="2" key="1">
    <citation type="submission" date="2020-11" db="EMBL/GenBank/DDBJ databases">
        <authorList>
            <person name="Tran Van P."/>
        </authorList>
    </citation>
    <scope>NUCLEOTIDE SEQUENCE</scope>
</reference>
<dbReference type="Proteomes" id="UP000677054">
    <property type="component" value="Unassembled WGS sequence"/>
</dbReference>
<evidence type="ECO:0000259" key="1">
    <source>
        <dbReference type="Pfam" id="PF25273"/>
    </source>
</evidence>
<protein>
    <recommendedName>
        <fullName evidence="1">DUF7869 domain-containing protein</fullName>
    </recommendedName>
</protein>
<feature type="domain" description="DUF7869" evidence="1">
    <location>
        <begin position="4"/>
        <end position="149"/>
    </location>
</feature>
<dbReference type="Pfam" id="PF25273">
    <property type="entry name" value="DUF7869"/>
    <property type="match status" value="1"/>
</dbReference>
<organism evidence="2">
    <name type="scientific">Darwinula stevensoni</name>
    <dbReference type="NCBI Taxonomy" id="69355"/>
    <lineage>
        <taxon>Eukaryota</taxon>
        <taxon>Metazoa</taxon>
        <taxon>Ecdysozoa</taxon>
        <taxon>Arthropoda</taxon>
        <taxon>Crustacea</taxon>
        <taxon>Oligostraca</taxon>
        <taxon>Ostracoda</taxon>
        <taxon>Podocopa</taxon>
        <taxon>Podocopida</taxon>
        <taxon>Darwinulocopina</taxon>
        <taxon>Darwinuloidea</taxon>
        <taxon>Darwinulidae</taxon>
        <taxon>Darwinula</taxon>
    </lineage>
</organism>